<dbReference type="GO" id="GO:0015628">
    <property type="term" value="P:protein secretion by the type II secretion system"/>
    <property type="evidence" value="ECO:0007669"/>
    <property type="project" value="InterPro"/>
</dbReference>
<dbReference type="PANTHER" id="PTHR30093">
    <property type="entry name" value="GENERAL SECRETION PATHWAY PROTEIN G"/>
    <property type="match status" value="1"/>
</dbReference>
<evidence type="ECO:0000256" key="4">
    <source>
        <dbReference type="ARBA" id="ARBA00022989"/>
    </source>
</evidence>
<evidence type="ECO:0000256" key="1">
    <source>
        <dbReference type="ARBA" id="ARBA00004167"/>
    </source>
</evidence>
<feature type="transmembrane region" description="Helical" evidence="6">
    <location>
        <begin position="12"/>
        <end position="35"/>
    </location>
</feature>
<protein>
    <submittedName>
        <fullName evidence="8">General secretion pathway protein G, general secretion pathway protein G</fullName>
    </submittedName>
</protein>
<dbReference type="Proteomes" id="UP000034894">
    <property type="component" value="Unassembled WGS sequence"/>
</dbReference>
<dbReference type="AlphaFoldDB" id="A0A0G1DGL2"/>
<dbReference type="InterPro" id="IPR013545">
    <property type="entry name" value="T2SS_protein-GspG_C"/>
</dbReference>
<dbReference type="Gene3D" id="3.30.700.10">
    <property type="entry name" value="Glycoprotein, Type 4 Pilin"/>
    <property type="match status" value="1"/>
</dbReference>
<keyword evidence="3 6" id="KW-0812">Transmembrane</keyword>
<gene>
    <name evidence="8" type="ORF">UV73_C0009G0043</name>
</gene>
<keyword evidence="4 6" id="KW-1133">Transmembrane helix</keyword>
<dbReference type="InterPro" id="IPR045584">
    <property type="entry name" value="Pilin-like"/>
</dbReference>
<evidence type="ECO:0000313" key="9">
    <source>
        <dbReference type="Proteomes" id="UP000034894"/>
    </source>
</evidence>
<accession>A0A0G1DGL2</accession>
<dbReference type="SUPFAM" id="SSF54523">
    <property type="entry name" value="Pili subunits"/>
    <property type="match status" value="1"/>
</dbReference>
<organism evidence="8 9">
    <name type="scientific">Candidatus Gottesmanbacteria bacterium GW2011_GWA2_43_14</name>
    <dbReference type="NCBI Taxonomy" id="1618443"/>
    <lineage>
        <taxon>Bacteria</taxon>
        <taxon>Candidatus Gottesmaniibacteriota</taxon>
    </lineage>
</organism>
<dbReference type="InterPro" id="IPR000983">
    <property type="entry name" value="Bac_GSPG_pilin"/>
</dbReference>
<evidence type="ECO:0000256" key="5">
    <source>
        <dbReference type="ARBA" id="ARBA00023136"/>
    </source>
</evidence>
<dbReference type="STRING" id="1618443.UV73_C0009G0043"/>
<evidence type="ECO:0000256" key="3">
    <source>
        <dbReference type="ARBA" id="ARBA00022692"/>
    </source>
</evidence>
<evidence type="ECO:0000259" key="7">
    <source>
        <dbReference type="Pfam" id="PF08334"/>
    </source>
</evidence>
<comment type="subcellular location">
    <subcellularLocation>
        <location evidence="1">Membrane</location>
        <topology evidence="1">Single-pass membrane protein</topology>
    </subcellularLocation>
</comment>
<dbReference type="GO" id="GO:0016020">
    <property type="term" value="C:membrane"/>
    <property type="evidence" value="ECO:0007669"/>
    <property type="project" value="UniProtKB-SubCell"/>
</dbReference>
<dbReference type="NCBIfam" id="TIGR02532">
    <property type="entry name" value="IV_pilin_GFxxxE"/>
    <property type="match status" value="1"/>
</dbReference>
<dbReference type="Pfam" id="PF08334">
    <property type="entry name" value="T2SSG"/>
    <property type="match status" value="1"/>
</dbReference>
<name>A0A0G1DGL2_9BACT</name>
<sequence>MKTKHNAAFTLIEILVAIAIVALVSVMVFPNFINIRQKARDTKRKSDILQIQKALELYKTDQLPPAYPDGNFLEFLCNQCWSQSEDCTGNIYMRKVPCDPGTTADMPYIYVRDPSDGLKYSLSGCLESTSDPDEDPVSTTECADLGKESFTVYEP</sequence>
<evidence type="ECO:0000256" key="6">
    <source>
        <dbReference type="SAM" id="Phobius"/>
    </source>
</evidence>
<dbReference type="PRINTS" id="PR00813">
    <property type="entry name" value="BCTERIALGSPG"/>
</dbReference>
<reference evidence="8 9" key="1">
    <citation type="journal article" date="2015" name="Nature">
        <title>rRNA introns, odd ribosomes, and small enigmatic genomes across a large radiation of phyla.</title>
        <authorList>
            <person name="Brown C.T."/>
            <person name="Hug L.A."/>
            <person name="Thomas B.C."/>
            <person name="Sharon I."/>
            <person name="Castelle C.J."/>
            <person name="Singh A."/>
            <person name="Wilkins M.J."/>
            <person name="Williams K.H."/>
            <person name="Banfield J.F."/>
        </authorList>
    </citation>
    <scope>NUCLEOTIDE SEQUENCE [LARGE SCALE GENOMIC DNA]</scope>
</reference>
<evidence type="ECO:0000313" key="8">
    <source>
        <dbReference type="EMBL" id="KKS96692.1"/>
    </source>
</evidence>
<dbReference type="EMBL" id="LCFP01000009">
    <property type="protein sequence ID" value="KKS96692.1"/>
    <property type="molecule type" value="Genomic_DNA"/>
</dbReference>
<comment type="caution">
    <text evidence="8">The sequence shown here is derived from an EMBL/GenBank/DDBJ whole genome shotgun (WGS) entry which is preliminary data.</text>
</comment>
<dbReference type="InterPro" id="IPR012902">
    <property type="entry name" value="N_methyl_site"/>
</dbReference>
<dbReference type="PANTHER" id="PTHR30093:SF44">
    <property type="entry name" value="TYPE II SECRETION SYSTEM CORE PROTEIN G"/>
    <property type="match status" value="1"/>
</dbReference>
<dbReference type="Pfam" id="PF07963">
    <property type="entry name" value="N_methyl"/>
    <property type="match status" value="1"/>
</dbReference>
<keyword evidence="5 6" id="KW-0472">Membrane</keyword>
<dbReference type="GO" id="GO:0015627">
    <property type="term" value="C:type II protein secretion system complex"/>
    <property type="evidence" value="ECO:0007669"/>
    <property type="project" value="InterPro"/>
</dbReference>
<keyword evidence="2" id="KW-0488">Methylation</keyword>
<proteinExistence type="predicted"/>
<evidence type="ECO:0000256" key="2">
    <source>
        <dbReference type="ARBA" id="ARBA00022481"/>
    </source>
</evidence>
<feature type="domain" description="Type II secretion system protein GspG C-terminal" evidence="7">
    <location>
        <begin position="33"/>
        <end position="122"/>
    </location>
</feature>